<dbReference type="Gene3D" id="2.40.160.180">
    <property type="entry name" value="Carbohydrate-selective porin OprB"/>
    <property type="match status" value="1"/>
</dbReference>
<evidence type="ECO:0000256" key="3">
    <source>
        <dbReference type="ARBA" id="ARBA00022729"/>
    </source>
</evidence>
<dbReference type="InterPro" id="IPR051692">
    <property type="entry name" value="OMP-like"/>
</dbReference>
<evidence type="ECO:0000313" key="9">
    <source>
        <dbReference type="EMBL" id="MDQ0445400.1"/>
    </source>
</evidence>
<comment type="caution">
    <text evidence="9">The sequence shown here is derived from an EMBL/GenBank/DDBJ whole genome shotgun (WGS) entry which is preliminary data.</text>
</comment>
<dbReference type="InterPro" id="IPR007049">
    <property type="entry name" value="Carb-sel_porin_OprB"/>
</dbReference>
<dbReference type="Pfam" id="PF13505">
    <property type="entry name" value="OMP_b-brl"/>
    <property type="match status" value="1"/>
</dbReference>
<reference evidence="9 10" key="1">
    <citation type="submission" date="2023-07" db="EMBL/GenBank/DDBJ databases">
        <title>Genomic Encyclopedia of Type Strains, Phase IV (KMG-IV): sequencing the most valuable type-strain genomes for metagenomic binning, comparative biology and taxonomic classification.</title>
        <authorList>
            <person name="Goeker M."/>
        </authorList>
    </citation>
    <scope>NUCLEOTIDE SEQUENCE [LARGE SCALE GENOMIC DNA]</scope>
    <source>
        <strain evidence="9 10">DSM 19562</strain>
    </source>
</reference>
<gene>
    <name evidence="9" type="ORF">QO016_004929</name>
</gene>
<dbReference type="InterPro" id="IPR011250">
    <property type="entry name" value="OMP/PagP_B-barrel"/>
</dbReference>
<evidence type="ECO:0000256" key="6">
    <source>
        <dbReference type="ARBA" id="ARBA00038306"/>
    </source>
</evidence>
<dbReference type="InterPro" id="IPR038673">
    <property type="entry name" value="OprB_sf"/>
</dbReference>
<keyword evidence="4" id="KW-0472">Membrane</keyword>
<dbReference type="SUPFAM" id="SSF56925">
    <property type="entry name" value="OMPA-like"/>
    <property type="match status" value="1"/>
</dbReference>
<evidence type="ECO:0000259" key="8">
    <source>
        <dbReference type="Pfam" id="PF13505"/>
    </source>
</evidence>
<dbReference type="InterPro" id="IPR027385">
    <property type="entry name" value="Beta-barrel_OMP"/>
</dbReference>
<protein>
    <submittedName>
        <fullName evidence="9">High affinity Mn2+ porin</fullName>
    </submittedName>
</protein>
<proteinExistence type="inferred from homology"/>
<accession>A0ABU0HSS4</accession>
<comment type="subcellular location">
    <subcellularLocation>
        <location evidence="1">Cell outer membrane</location>
    </subcellularLocation>
</comment>
<dbReference type="Pfam" id="PF04966">
    <property type="entry name" value="OprB"/>
    <property type="match status" value="1"/>
</dbReference>
<evidence type="ECO:0000256" key="7">
    <source>
        <dbReference type="RuleBase" id="RU363072"/>
    </source>
</evidence>
<dbReference type="Proteomes" id="UP001236369">
    <property type="component" value="Unassembled WGS sequence"/>
</dbReference>
<comment type="similarity">
    <text evidence="2 7">Belongs to the OprB family.</text>
</comment>
<feature type="domain" description="Outer membrane protein beta-barrel" evidence="8">
    <location>
        <begin position="39"/>
        <end position="218"/>
    </location>
</feature>
<evidence type="ECO:0000313" key="10">
    <source>
        <dbReference type="Proteomes" id="UP001236369"/>
    </source>
</evidence>
<evidence type="ECO:0000256" key="4">
    <source>
        <dbReference type="ARBA" id="ARBA00023136"/>
    </source>
</evidence>
<organism evidence="9 10">
    <name type="scientific">Methylobacterium persicinum</name>
    <dbReference type="NCBI Taxonomy" id="374426"/>
    <lineage>
        <taxon>Bacteria</taxon>
        <taxon>Pseudomonadati</taxon>
        <taxon>Pseudomonadota</taxon>
        <taxon>Alphaproteobacteria</taxon>
        <taxon>Hyphomicrobiales</taxon>
        <taxon>Methylobacteriaceae</taxon>
        <taxon>Methylobacterium</taxon>
    </lineage>
</organism>
<keyword evidence="10" id="KW-1185">Reference proteome</keyword>
<sequence length="692" mass="74397">MAYAVLQAHGADLVPERVGRAEQVDFADWSGASIGLQGSAGSSFGNFGFGAGEIGRRSVPNFRSGDATGRNDPGRNATTALGGVFGGYSWQTGPYVYGFEADISGSNLKRPVSSTAQGFGFENADSTFSLIRAQTNLFGTARARLGYAFERYLVYATFGLAGAQTRFLATFPDPSTGLASSARADRSFVGFTLGAGVQYAITPNLALGLEYRYLDLGSTRLALGSVPGETGGPFSTRASFTSNQAMARLSWFPAGLTLPPDVVEVAPHDPDNGDTGRFSLHGQTTFVDQGVTGFHSPYLGPQSLVPHQARGTLTATAFLGFRLTDSTELYYNPEFDQGFGLSRTTGVAGFVNGEAQKAGSSNPKLRSQRYYVRQTFGLGGETETVPDGPNQVATTRDIERITVIAGKFAMGDFFDGNIYAHDPRVDFMNWALWESGGYDFPANLPGFTQGVIAEYNRKEFAIRAAYTQVPKLPSTDPLDPRITRRGGATLEFEERHVLPLLDQPGKLRIGLYSNEGRTASFRQVLTLTAFDPVAFSDINTTTALTRKDRNKSGAYVNLEQALTPELGLFARASTSDGRNENLSFTDIDRSVSGGLSLKGVAWDRPNDTVGIGTFVNGLSHAHREFFAAGGQGLVIGDGQLHYGLERGVEAYYSLNVTKAVAVSFDYQLIANPGYNKDRGPANFFGTRIHADF</sequence>
<dbReference type="Gene3D" id="2.40.160.20">
    <property type="match status" value="1"/>
</dbReference>
<evidence type="ECO:0000256" key="1">
    <source>
        <dbReference type="ARBA" id="ARBA00004442"/>
    </source>
</evidence>
<dbReference type="PANTHER" id="PTHR34001:SF3">
    <property type="entry name" value="BLL7405 PROTEIN"/>
    <property type="match status" value="1"/>
</dbReference>
<dbReference type="PANTHER" id="PTHR34001">
    <property type="entry name" value="BLL7405 PROTEIN"/>
    <property type="match status" value="1"/>
</dbReference>
<keyword evidence="5" id="KW-0998">Cell outer membrane</keyword>
<name>A0ABU0HSS4_9HYPH</name>
<dbReference type="EMBL" id="JAUSVV010000029">
    <property type="protein sequence ID" value="MDQ0445400.1"/>
    <property type="molecule type" value="Genomic_DNA"/>
</dbReference>
<comment type="similarity">
    <text evidence="6">Belongs to the Omp25/RopB family.</text>
</comment>
<evidence type="ECO:0000256" key="2">
    <source>
        <dbReference type="ARBA" id="ARBA00008769"/>
    </source>
</evidence>
<keyword evidence="3" id="KW-0732">Signal</keyword>
<evidence type="ECO:0000256" key="5">
    <source>
        <dbReference type="ARBA" id="ARBA00023237"/>
    </source>
</evidence>